<evidence type="ECO:0000313" key="3">
    <source>
        <dbReference type="Proteomes" id="UP000554482"/>
    </source>
</evidence>
<feature type="region of interest" description="Disordered" evidence="1">
    <location>
        <begin position="355"/>
        <end position="397"/>
    </location>
</feature>
<protein>
    <submittedName>
        <fullName evidence="2">Chromatin modification-related protein eaf1 b</fullName>
    </submittedName>
</protein>
<organism evidence="2 3">
    <name type="scientific">Thalictrum thalictroides</name>
    <name type="common">Rue-anemone</name>
    <name type="synonym">Anemone thalictroides</name>
    <dbReference type="NCBI Taxonomy" id="46969"/>
    <lineage>
        <taxon>Eukaryota</taxon>
        <taxon>Viridiplantae</taxon>
        <taxon>Streptophyta</taxon>
        <taxon>Embryophyta</taxon>
        <taxon>Tracheophyta</taxon>
        <taxon>Spermatophyta</taxon>
        <taxon>Magnoliopsida</taxon>
        <taxon>Ranunculales</taxon>
        <taxon>Ranunculaceae</taxon>
        <taxon>Thalictroideae</taxon>
        <taxon>Thalictrum</taxon>
    </lineage>
</organism>
<sequence length="435" mass="46904">MHGNSPEFLLLVNAEVDSMGGVIDGGVGIDSKISPRRAAIEKAQAELRQEYDVREERRRELDFLEKGGNPLDFKLGFETSISVQSTSVADQFVNSEAKDSFALTASPCGDSVEESSRPGAPLARETNTADNLLLFDVENDIVEGERSCTQRSRSSIPPPEHVSQLDGCHNVKESEDSGINVNKSQAYARRNRSRSNRDSARSTDLALVADRNRSSVTLSRIISRDAKGNIWVPTTEKERTIKSSCNSKSTKLNGNMVGKAVVCDDRLDRESDAWQAYGIASGSTKVGECEPDVTASKMFRGRDQSPLPQLDADKLAKDTTSVKSDDVVEQGGVSFALEQAAPRCMQSAASTKMENVISASQPNRFSTSNVDEIDTSNEGGNSTGPSGSVDPESSCIHVGHSVDGYTLRDQHPALRVAVSPVKSNEDVVLGETSTN</sequence>
<dbReference type="AlphaFoldDB" id="A0A7J6WW50"/>
<name>A0A7J6WW50_THATH</name>
<proteinExistence type="predicted"/>
<dbReference type="EMBL" id="JABWDY010010871">
    <property type="protein sequence ID" value="KAF5200302.1"/>
    <property type="molecule type" value="Genomic_DNA"/>
</dbReference>
<gene>
    <name evidence="2" type="ORF">FRX31_010111</name>
</gene>
<dbReference type="OrthoDB" id="1725792at2759"/>
<feature type="region of interest" description="Disordered" evidence="1">
    <location>
        <begin position="146"/>
        <end position="165"/>
    </location>
</feature>
<evidence type="ECO:0000256" key="1">
    <source>
        <dbReference type="SAM" id="MobiDB-lite"/>
    </source>
</evidence>
<dbReference type="InterPro" id="IPR044798">
    <property type="entry name" value="EAF1A/B"/>
</dbReference>
<comment type="caution">
    <text evidence="2">The sequence shown here is derived from an EMBL/GenBank/DDBJ whole genome shotgun (WGS) entry which is preliminary data.</text>
</comment>
<dbReference type="GO" id="GO:0035267">
    <property type="term" value="C:NuA4 histone acetyltransferase complex"/>
    <property type="evidence" value="ECO:0007669"/>
    <property type="project" value="InterPro"/>
</dbReference>
<feature type="non-terminal residue" evidence="2">
    <location>
        <position position="1"/>
    </location>
</feature>
<dbReference type="PANTHER" id="PTHR46774:SF3">
    <property type="entry name" value="CHROMATIN MODIFICATION-RELATED PROTEIN EAF1 A-RELATED"/>
    <property type="match status" value="1"/>
</dbReference>
<dbReference type="PANTHER" id="PTHR46774">
    <property type="entry name" value="CHROMATIN MODIFICATION-RELATED PROTEIN EAF1 A-RELATED"/>
    <property type="match status" value="1"/>
</dbReference>
<dbReference type="Proteomes" id="UP000554482">
    <property type="component" value="Unassembled WGS sequence"/>
</dbReference>
<feature type="compositionally biased region" description="Polar residues" evidence="1">
    <location>
        <begin position="355"/>
        <end position="386"/>
    </location>
</feature>
<accession>A0A7J6WW50</accession>
<keyword evidence="3" id="KW-1185">Reference proteome</keyword>
<reference evidence="2 3" key="1">
    <citation type="submission" date="2020-06" db="EMBL/GenBank/DDBJ databases">
        <title>Transcriptomic and genomic resources for Thalictrum thalictroides and T. hernandezii: Facilitating candidate gene discovery in an emerging model plant lineage.</title>
        <authorList>
            <person name="Arias T."/>
            <person name="Riano-Pachon D.M."/>
            <person name="Di Stilio V.S."/>
        </authorList>
    </citation>
    <scope>NUCLEOTIDE SEQUENCE [LARGE SCALE GENOMIC DNA]</scope>
    <source>
        <strain evidence="3">cv. WT478/WT964</strain>
        <tissue evidence="2">Leaves</tissue>
    </source>
</reference>
<evidence type="ECO:0000313" key="2">
    <source>
        <dbReference type="EMBL" id="KAF5200302.1"/>
    </source>
</evidence>